<gene>
    <name evidence="1" type="ORF">S12H4_14065</name>
</gene>
<proteinExistence type="predicted"/>
<evidence type="ECO:0000313" key="1">
    <source>
        <dbReference type="EMBL" id="GAI79514.1"/>
    </source>
</evidence>
<dbReference type="EMBL" id="BARW01006695">
    <property type="protein sequence ID" value="GAI79514.1"/>
    <property type="molecule type" value="Genomic_DNA"/>
</dbReference>
<organism evidence="1">
    <name type="scientific">marine sediment metagenome</name>
    <dbReference type="NCBI Taxonomy" id="412755"/>
    <lineage>
        <taxon>unclassified sequences</taxon>
        <taxon>metagenomes</taxon>
        <taxon>ecological metagenomes</taxon>
    </lineage>
</organism>
<name>X1THM1_9ZZZZ</name>
<dbReference type="AlphaFoldDB" id="X1THM1"/>
<comment type="caution">
    <text evidence="1">The sequence shown here is derived from an EMBL/GenBank/DDBJ whole genome shotgun (WGS) entry which is preliminary data.</text>
</comment>
<accession>X1THM1</accession>
<reference evidence="1" key="1">
    <citation type="journal article" date="2014" name="Front. Microbiol.">
        <title>High frequency of phylogenetically diverse reductive dehalogenase-homologous genes in deep subseafloor sedimentary metagenomes.</title>
        <authorList>
            <person name="Kawai M."/>
            <person name="Futagami T."/>
            <person name="Toyoda A."/>
            <person name="Takaki Y."/>
            <person name="Nishi S."/>
            <person name="Hori S."/>
            <person name="Arai W."/>
            <person name="Tsubouchi T."/>
            <person name="Morono Y."/>
            <person name="Uchiyama I."/>
            <person name="Ito T."/>
            <person name="Fujiyama A."/>
            <person name="Inagaki F."/>
            <person name="Takami H."/>
        </authorList>
    </citation>
    <scope>NUCLEOTIDE SEQUENCE</scope>
    <source>
        <strain evidence="1">Expedition CK06-06</strain>
    </source>
</reference>
<sequence>MTIDIGGLAINRASYGGAEYTIINATNPANADGIITSIEVWAFATLEGLEVATFYAVDTDRFTTRDHYKIGSVAPGSKQTFSGLSIAVAAGDYLGHYIAASSPSGYVELDTEGYSGYWYKAGDLIPCADILFSFVAGRCCSVHGIGEEAPPPVGKRGWWSK</sequence>
<protein>
    <submittedName>
        <fullName evidence="1">Uncharacterized protein</fullName>
    </submittedName>
</protein>